<keyword evidence="6" id="KW-0238">DNA-binding</keyword>
<evidence type="ECO:0000259" key="11">
    <source>
        <dbReference type="PROSITE" id="PS50808"/>
    </source>
</evidence>
<dbReference type="GO" id="GO:0008270">
    <property type="term" value="F:zinc ion binding"/>
    <property type="evidence" value="ECO:0007669"/>
    <property type="project" value="UniProtKB-KW"/>
</dbReference>
<dbReference type="Proteomes" id="UP000663852">
    <property type="component" value="Unassembled WGS sequence"/>
</dbReference>
<organism evidence="13 14">
    <name type="scientific">Adineta ricciae</name>
    <name type="common">Rotifer</name>
    <dbReference type="NCBI Taxonomy" id="249248"/>
    <lineage>
        <taxon>Eukaryota</taxon>
        <taxon>Metazoa</taxon>
        <taxon>Spiralia</taxon>
        <taxon>Gnathifera</taxon>
        <taxon>Rotifera</taxon>
        <taxon>Eurotatoria</taxon>
        <taxon>Bdelloidea</taxon>
        <taxon>Adinetida</taxon>
        <taxon>Adinetidae</taxon>
        <taxon>Adineta</taxon>
    </lineage>
</organism>
<evidence type="ECO:0000256" key="8">
    <source>
        <dbReference type="ARBA" id="ARBA00023242"/>
    </source>
</evidence>
<comment type="caution">
    <text evidence="13">The sequence shown here is derived from an EMBL/GenBank/DDBJ whole genome shotgun (WGS) entry which is preliminary data.</text>
</comment>
<evidence type="ECO:0000256" key="4">
    <source>
        <dbReference type="ARBA" id="ARBA00022833"/>
    </source>
</evidence>
<evidence type="ECO:0000313" key="13">
    <source>
        <dbReference type="EMBL" id="CAF1625032.1"/>
    </source>
</evidence>
<evidence type="ECO:0000313" key="12">
    <source>
        <dbReference type="EMBL" id="CAF1545416.1"/>
    </source>
</evidence>
<dbReference type="OrthoDB" id="1607513at2759"/>
<evidence type="ECO:0000256" key="9">
    <source>
        <dbReference type="PROSITE-ProRule" id="PRU00027"/>
    </source>
</evidence>
<keyword evidence="3 9" id="KW-0863">Zinc-finger</keyword>
<name>A0A816CQY9_ADIRI</name>
<evidence type="ECO:0000256" key="6">
    <source>
        <dbReference type="ARBA" id="ARBA00023125"/>
    </source>
</evidence>
<feature type="compositionally biased region" description="Basic residues" evidence="10">
    <location>
        <begin position="1"/>
        <end position="11"/>
    </location>
</feature>
<dbReference type="PANTHER" id="PTHR46481">
    <property type="entry name" value="ZINC FINGER BED DOMAIN-CONTAINING PROTEIN 4"/>
    <property type="match status" value="1"/>
</dbReference>
<evidence type="ECO:0000313" key="14">
    <source>
        <dbReference type="Proteomes" id="UP000663828"/>
    </source>
</evidence>
<dbReference type="Pfam" id="PF02892">
    <property type="entry name" value="zf-BED"/>
    <property type="match status" value="1"/>
</dbReference>
<dbReference type="EMBL" id="CAJNOR010007893">
    <property type="protein sequence ID" value="CAF1625032.1"/>
    <property type="molecule type" value="Genomic_DNA"/>
</dbReference>
<evidence type="ECO:0000256" key="10">
    <source>
        <dbReference type="SAM" id="MobiDB-lite"/>
    </source>
</evidence>
<evidence type="ECO:0000256" key="7">
    <source>
        <dbReference type="ARBA" id="ARBA00023163"/>
    </source>
</evidence>
<dbReference type="InterPro" id="IPR003656">
    <property type="entry name" value="Znf_BED"/>
</dbReference>
<evidence type="ECO:0000256" key="3">
    <source>
        <dbReference type="ARBA" id="ARBA00022771"/>
    </source>
</evidence>
<dbReference type="EMBL" id="CAJNOJ010001177">
    <property type="protein sequence ID" value="CAF1545416.1"/>
    <property type="molecule type" value="Genomic_DNA"/>
</dbReference>
<evidence type="ECO:0000256" key="2">
    <source>
        <dbReference type="ARBA" id="ARBA00022723"/>
    </source>
</evidence>
<dbReference type="AlphaFoldDB" id="A0A816CQY9"/>
<dbReference type="InterPro" id="IPR052035">
    <property type="entry name" value="ZnF_BED_domain_contain"/>
</dbReference>
<comment type="subcellular location">
    <subcellularLocation>
        <location evidence="1">Nucleus</location>
    </subcellularLocation>
</comment>
<dbReference type="GO" id="GO:0005634">
    <property type="term" value="C:nucleus"/>
    <property type="evidence" value="ECO:0007669"/>
    <property type="project" value="UniProtKB-SubCell"/>
</dbReference>
<feature type="compositionally biased region" description="Polar residues" evidence="10">
    <location>
        <begin position="24"/>
        <end position="52"/>
    </location>
</feature>
<reference evidence="13" key="1">
    <citation type="submission" date="2021-02" db="EMBL/GenBank/DDBJ databases">
        <authorList>
            <person name="Nowell W R."/>
        </authorList>
    </citation>
    <scope>NUCLEOTIDE SEQUENCE</scope>
</reference>
<feature type="domain" description="BED-type" evidence="11">
    <location>
        <begin position="176"/>
        <end position="221"/>
    </location>
</feature>
<dbReference type="PROSITE" id="PS50808">
    <property type="entry name" value="ZF_BED"/>
    <property type="match status" value="1"/>
</dbReference>
<dbReference type="Pfam" id="PF05699">
    <property type="entry name" value="Dimer_Tnp_hAT"/>
    <property type="match status" value="1"/>
</dbReference>
<keyword evidence="14" id="KW-1185">Reference proteome</keyword>
<evidence type="ECO:0000256" key="1">
    <source>
        <dbReference type="ARBA" id="ARBA00004123"/>
    </source>
</evidence>
<proteinExistence type="predicted"/>
<accession>A0A816CQY9</accession>
<evidence type="ECO:0000256" key="5">
    <source>
        <dbReference type="ARBA" id="ARBA00023015"/>
    </source>
</evidence>
<dbReference type="GO" id="GO:0046983">
    <property type="term" value="F:protein dimerization activity"/>
    <property type="evidence" value="ECO:0007669"/>
    <property type="project" value="InterPro"/>
</dbReference>
<keyword evidence="8" id="KW-0539">Nucleus</keyword>
<feature type="region of interest" description="Disordered" evidence="10">
    <location>
        <begin position="1"/>
        <end position="52"/>
    </location>
</feature>
<dbReference type="GO" id="GO:0003677">
    <property type="term" value="F:DNA binding"/>
    <property type="evidence" value="ECO:0007669"/>
    <property type="project" value="UniProtKB-KW"/>
</dbReference>
<dbReference type="Proteomes" id="UP000663828">
    <property type="component" value="Unassembled WGS sequence"/>
</dbReference>
<keyword evidence="2" id="KW-0479">Metal-binding</keyword>
<dbReference type="InterPro" id="IPR008906">
    <property type="entry name" value="HATC_C_dom"/>
</dbReference>
<dbReference type="InterPro" id="IPR012337">
    <property type="entry name" value="RNaseH-like_sf"/>
</dbReference>
<dbReference type="PANTHER" id="PTHR46481:SF10">
    <property type="entry name" value="ZINC FINGER BED DOMAIN-CONTAINING PROTEIN 39"/>
    <property type="match status" value="1"/>
</dbReference>
<sequence>MKVNNKRKANKARSDIDDNEDVDPSTTLSKKMRTSAYTSRQSRSTVSDNNQALTPCNNNIELASPSNPIFVLPLSSNRILPSSNGLQPELASSSNILSPSLSNNNVDTSPPSAGNISSSLSNLFTTSSIPTNIIMSNSSNDQNITLPPTTNDNMISAPPDHILNQQSHSNKSNSRRNVSNVWLYATKSEDGKTATCGICGFTCTTASHSTSTIRYHLIRRHNKVELIINSEPVSVEKSAISNRFKQELHNLCYNAIVMDHRPFNDLRKRGISLIFDKLCPGFVPPHRNQVSIQLRRMYNQQYQILKEELKLIDHIGLTLDFWSTRSGISCLCITGHWYNDTADFFSKIIHFSSFNERHTAVNIAGCIKQILIDLEIYEKIISITCDGGENLVAACRKLDVSIKRIWCCAHRLHLVVINALGFWNKEKKVGDKQTVDLSREVPPATDDAVSKQHEELMETNMFNSPETDASLSNEIDDHAIIEDDVVMFGAADEYKDIENAEESDPTVDDDPNIETQDLDLIHDNWSTSIDTNVITIDVVKLNMKILKKCRSIATMSRKSSIISNFLRSLSLNTIISNDCKSRWNSTSKLIDSVIKNKNSLIKLFLDKRSLKLRKEQFDKLSEIELSIEDWDFLTSLSRVLKPFACSTVMMSGKNYPSIGLAYHAIHKLKSFCESEGENEHIKELKQLLLEKIYKYFCYDLEQFDHFQKHAYFDPCAHLSFNDAEKNQCEKYIKTLILNNIYPRKRMGSDSIQTASSMAIVPTSSQRQNLVLQDTSSKQSAYDEFLAACGEQDFTQETIKEKSTRISLNDELKWFRIAVQEFNSKHKPSTKSVLEFWKTHYIQLPLLWNLAKVHLVTSGTSVASESAFSCSAYVARKERARLSIDNLAFSVFLKDKLDKQ</sequence>
<dbReference type="SUPFAM" id="SSF53098">
    <property type="entry name" value="Ribonuclease H-like"/>
    <property type="match status" value="1"/>
</dbReference>
<gene>
    <name evidence="12" type="ORF">EDS130_LOCUS45619</name>
    <name evidence="13" type="ORF">XAT740_LOCUS50787</name>
</gene>
<protein>
    <recommendedName>
        <fullName evidence="11">BED-type domain-containing protein</fullName>
    </recommendedName>
</protein>
<keyword evidence="5" id="KW-0805">Transcription regulation</keyword>
<keyword evidence="7" id="KW-0804">Transcription</keyword>
<keyword evidence="4" id="KW-0862">Zinc</keyword>